<keyword evidence="3" id="KW-1185">Reference proteome</keyword>
<evidence type="ECO:0000313" key="3">
    <source>
        <dbReference type="Proteomes" id="UP001066276"/>
    </source>
</evidence>
<dbReference type="EMBL" id="JANPWB010000016">
    <property type="protein sequence ID" value="KAJ1082834.1"/>
    <property type="molecule type" value="Genomic_DNA"/>
</dbReference>
<feature type="region of interest" description="Disordered" evidence="1">
    <location>
        <begin position="87"/>
        <end position="106"/>
    </location>
</feature>
<dbReference type="AlphaFoldDB" id="A0AAV7KXP9"/>
<accession>A0AAV7KXP9</accession>
<protein>
    <submittedName>
        <fullName evidence="2">Uncharacterized protein</fullName>
    </submittedName>
</protein>
<proteinExistence type="predicted"/>
<feature type="compositionally biased region" description="Acidic residues" evidence="1">
    <location>
        <begin position="91"/>
        <end position="100"/>
    </location>
</feature>
<sequence>MEGCLLGNFPRPTKRKVGTKVIGLALALAKRKVAMTWKSTSGIPVETWVKDVFTWARAEGCILRWEDAQGIRRQSLTELGLEVLEGWDAPPELESDDEPDIAGRSE</sequence>
<comment type="caution">
    <text evidence="2">The sequence shown here is derived from an EMBL/GenBank/DDBJ whole genome shotgun (WGS) entry which is preliminary data.</text>
</comment>
<reference evidence="2" key="1">
    <citation type="journal article" date="2022" name="bioRxiv">
        <title>Sequencing and chromosome-scale assembly of the giantPleurodeles waltlgenome.</title>
        <authorList>
            <person name="Brown T."/>
            <person name="Elewa A."/>
            <person name="Iarovenko S."/>
            <person name="Subramanian E."/>
            <person name="Araus A.J."/>
            <person name="Petzold A."/>
            <person name="Susuki M."/>
            <person name="Suzuki K.-i.T."/>
            <person name="Hayashi T."/>
            <person name="Toyoda A."/>
            <person name="Oliveira C."/>
            <person name="Osipova E."/>
            <person name="Leigh N.D."/>
            <person name="Simon A."/>
            <person name="Yun M.H."/>
        </authorList>
    </citation>
    <scope>NUCLEOTIDE SEQUENCE</scope>
    <source>
        <strain evidence="2">20211129_DDA</strain>
        <tissue evidence="2">Liver</tissue>
    </source>
</reference>
<evidence type="ECO:0000256" key="1">
    <source>
        <dbReference type="SAM" id="MobiDB-lite"/>
    </source>
</evidence>
<dbReference type="Proteomes" id="UP001066276">
    <property type="component" value="Chromosome 12"/>
</dbReference>
<name>A0AAV7KXP9_PLEWA</name>
<gene>
    <name evidence="2" type="ORF">NDU88_002999</name>
</gene>
<evidence type="ECO:0000313" key="2">
    <source>
        <dbReference type="EMBL" id="KAJ1082834.1"/>
    </source>
</evidence>
<organism evidence="2 3">
    <name type="scientific">Pleurodeles waltl</name>
    <name type="common">Iberian ribbed newt</name>
    <dbReference type="NCBI Taxonomy" id="8319"/>
    <lineage>
        <taxon>Eukaryota</taxon>
        <taxon>Metazoa</taxon>
        <taxon>Chordata</taxon>
        <taxon>Craniata</taxon>
        <taxon>Vertebrata</taxon>
        <taxon>Euteleostomi</taxon>
        <taxon>Amphibia</taxon>
        <taxon>Batrachia</taxon>
        <taxon>Caudata</taxon>
        <taxon>Salamandroidea</taxon>
        <taxon>Salamandridae</taxon>
        <taxon>Pleurodelinae</taxon>
        <taxon>Pleurodeles</taxon>
    </lineage>
</organism>